<comment type="caution">
    <text evidence="8">The sequence shown here is derived from an EMBL/GenBank/DDBJ whole genome shotgun (WGS) entry which is preliminary data.</text>
</comment>
<keyword evidence="3" id="KW-0227">DNA damage</keyword>
<feature type="compositionally biased region" description="Basic and acidic residues" evidence="7">
    <location>
        <begin position="1"/>
        <end position="12"/>
    </location>
</feature>
<evidence type="ECO:0000313" key="8">
    <source>
        <dbReference type="EMBL" id="KAK5116453.1"/>
    </source>
</evidence>
<feature type="compositionally biased region" description="Pro residues" evidence="7">
    <location>
        <begin position="145"/>
        <end position="161"/>
    </location>
</feature>
<dbReference type="PANTHER" id="PTHR28680">
    <property type="entry name" value="CENTROMERE PROTEIN X"/>
    <property type="match status" value="1"/>
</dbReference>
<dbReference type="GO" id="GO:0006281">
    <property type="term" value="P:DNA repair"/>
    <property type="evidence" value="ECO:0007669"/>
    <property type="project" value="UniProtKB-KW"/>
</dbReference>
<evidence type="ECO:0000256" key="4">
    <source>
        <dbReference type="ARBA" id="ARBA00023125"/>
    </source>
</evidence>
<accession>A0AAN7YJ08</accession>
<dbReference type="GO" id="GO:0071821">
    <property type="term" value="C:FANCM-MHF complex"/>
    <property type="evidence" value="ECO:0007669"/>
    <property type="project" value="TreeGrafter"/>
</dbReference>
<keyword evidence="4" id="KW-0238">DNA-binding</keyword>
<keyword evidence="6" id="KW-0539">Nucleus</keyword>
<dbReference type="GO" id="GO:0000712">
    <property type="term" value="P:resolution of meiotic recombination intermediates"/>
    <property type="evidence" value="ECO:0007669"/>
    <property type="project" value="TreeGrafter"/>
</dbReference>
<evidence type="ECO:0000256" key="2">
    <source>
        <dbReference type="ARBA" id="ARBA00009359"/>
    </source>
</evidence>
<dbReference type="GO" id="GO:0046982">
    <property type="term" value="F:protein heterodimerization activity"/>
    <property type="evidence" value="ECO:0007669"/>
    <property type="project" value="InterPro"/>
</dbReference>
<dbReference type="Proteomes" id="UP001310890">
    <property type="component" value="Unassembled WGS sequence"/>
</dbReference>
<dbReference type="InterPro" id="IPR009072">
    <property type="entry name" value="Histone-fold"/>
</dbReference>
<dbReference type="InterPro" id="IPR018552">
    <property type="entry name" value="CENP-X"/>
</dbReference>
<dbReference type="PANTHER" id="PTHR28680:SF1">
    <property type="entry name" value="CENTROMERE PROTEIN X"/>
    <property type="match status" value="1"/>
</dbReference>
<protein>
    <submittedName>
        <fullName evidence="8">Uncharacterized protein</fullName>
    </submittedName>
</protein>
<comment type="subcellular location">
    <subcellularLocation>
        <location evidence="1">Nucleus</location>
    </subcellularLocation>
</comment>
<gene>
    <name evidence="8" type="ORF">LTR62_008001</name>
</gene>
<feature type="region of interest" description="Disordered" evidence="7">
    <location>
        <begin position="1"/>
        <end position="168"/>
    </location>
</feature>
<dbReference type="GO" id="GO:0051382">
    <property type="term" value="P:kinetochore assembly"/>
    <property type="evidence" value="ECO:0007669"/>
    <property type="project" value="InterPro"/>
</dbReference>
<dbReference type="CDD" id="cd22921">
    <property type="entry name" value="HFD_CENP-X"/>
    <property type="match status" value="1"/>
</dbReference>
<proteinExistence type="inferred from homology"/>
<feature type="compositionally biased region" description="Acidic residues" evidence="7">
    <location>
        <begin position="61"/>
        <end position="70"/>
    </location>
</feature>
<dbReference type="GO" id="GO:0003677">
    <property type="term" value="F:DNA binding"/>
    <property type="evidence" value="ECO:0007669"/>
    <property type="project" value="UniProtKB-KW"/>
</dbReference>
<evidence type="ECO:0000256" key="1">
    <source>
        <dbReference type="ARBA" id="ARBA00004123"/>
    </source>
</evidence>
<dbReference type="AlphaFoldDB" id="A0AAN7YJ08"/>
<dbReference type="EMBL" id="JAVRRL010000008">
    <property type="protein sequence ID" value="KAK5116453.1"/>
    <property type="molecule type" value="Genomic_DNA"/>
</dbReference>
<feature type="compositionally biased region" description="Polar residues" evidence="7">
    <location>
        <begin position="38"/>
        <end position="48"/>
    </location>
</feature>
<evidence type="ECO:0000313" key="9">
    <source>
        <dbReference type="Proteomes" id="UP001310890"/>
    </source>
</evidence>
<evidence type="ECO:0000256" key="6">
    <source>
        <dbReference type="ARBA" id="ARBA00023242"/>
    </source>
</evidence>
<sequence>MPRISSRKEPKETVVYPSSNLKTTAFKPLRPAAKIPRTPTTESESSNRPAKIAKRKVSATDETDDGDEADAVALRPAKKRTSLSDSEEDLEDNPLASRPQPKSRKKEAPPAITKEKNKATALKNDPARAKLPVALSISSNDSLPPSSPPPLPTENIPPPPTQLEDAPNEIPAPLLTRLLHEQFASQATKIDRHALKVLQKYMEVFVRESIARTALAKREKGGVEDDDRRWLELEDLEAVAAGVLLDF</sequence>
<name>A0AAN7YJ08_9PEZI</name>
<evidence type="ECO:0000256" key="3">
    <source>
        <dbReference type="ARBA" id="ARBA00022763"/>
    </source>
</evidence>
<evidence type="ECO:0000256" key="5">
    <source>
        <dbReference type="ARBA" id="ARBA00023204"/>
    </source>
</evidence>
<comment type="similarity">
    <text evidence="2">Belongs to the CENP-X/MHF2 family.</text>
</comment>
<organism evidence="8 9">
    <name type="scientific">Meristemomyces frigidus</name>
    <dbReference type="NCBI Taxonomy" id="1508187"/>
    <lineage>
        <taxon>Eukaryota</taxon>
        <taxon>Fungi</taxon>
        <taxon>Dikarya</taxon>
        <taxon>Ascomycota</taxon>
        <taxon>Pezizomycotina</taxon>
        <taxon>Dothideomycetes</taxon>
        <taxon>Dothideomycetidae</taxon>
        <taxon>Mycosphaerellales</taxon>
        <taxon>Teratosphaeriaceae</taxon>
        <taxon>Meristemomyces</taxon>
    </lineage>
</organism>
<keyword evidence="5" id="KW-0234">DNA repair</keyword>
<dbReference type="Gene3D" id="1.10.20.10">
    <property type="entry name" value="Histone, subunit A"/>
    <property type="match status" value="1"/>
</dbReference>
<reference evidence="8" key="1">
    <citation type="submission" date="2023-08" db="EMBL/GenBank/DDBJ databases">
        <title>Black Yeasts Isolated from many extreme environments.</title>
        <authorList>
            <person name="Coleine C."/>
            <person name="Stajich J.E."/>
            <person name="Selbmann L."/>
        </authorList>
    </citation>
    <scope>NUCLEOTIDE SEQUENCE</scope>
    <source>
        <strain evidence="8">CCFEE 5401</strain>
    </source>
</reference>
<evidence type="ECO:0000256" key="7">
    <source>
        <dbReference type="SAM" id="MobiDB-lite"/>
    </source>
</evidence>
<dbReference type="Pfam" id="PF09415">
    <property type="entry name" value="CENP-X"/>
    <property type="match status" value="1"/>
</dbReference>
<dbReference type="GO" id="GO:0031297">
    <property type="term" value="P:replication fork processing"/>
    <property type="evidence" value="ECO:0007669"/>
    <property type="project" value="TreeGrafter"/>
</dbReference>